<dbReference type="Pfam" id="PF23240">
    <property type="entry name" value="HAT_PRP39_N"/>
    <property type="match status" value="1"/>
</dbReference>
<reference evidence="7 8" key="1">
    <citation type="submission" date="2023-11" db="EMBL/GenBank/DDBJ databases">
        <title>An acidophilic fungus is an integral part of prey digestion in a carnivorous sundew plant.</title>
        <authorList>
            <person name="Tsai I.J."/>
        </authorList>
    </citation>
    <scope>NUCLEOTIDE SEQUENCE [LARGE SCALE GENOMIC DNA]</scope>
    <source>
        <strain evidence="7">169a</strain>
    </source>
</reference>
<dbReference type="Proteomes" id="UP001303373">
    <property type="component" value="Chromosome 11"/>
</dbReference>
<keyword evidence="4" id="KW-0508">mRNA splicing</keyword>
<evidence type="ECO:0000256" key="1">
    <source>
        <dbReference type="ARBA" id="ARBA00004123"/>
    </source>
</evidence>
<evidence type="ECO:0000256" key="5">
    <source>
        <dbReference type="ARBA" id="ARBA00023242"/>
    </source>
</evidence>
<dbReference type="InterPro" id="IPR011990">
    <property type="entry name" value="TPR-like_helical_dom_sf"/>
</dbReference>
<evidence type="ECO:0008006" key="9">
    <source>
        <dbReference type="Google" id="ProtNLM"/>
    </source>
</evidence>
<dbReference type="PANTHER" id="PTHR17204:SF5">
    <property type="entry name" value="PRE-MRNA-PROCESSING FACTOR 39"/>
    <property type="match status" value="1"/>
</dbReference>
<keyword evidence="8" id="KW-1185">Reference proteome</keyword>
<dbReference type="GO" id="GO:0030627">
    <property type="term" value="F:pre-mRNA 5'-splice site binding"/>
    <property type="evidence" value="ECO:0007669"/>
    <property type="project" value="TreeGrafter"/>
</dbReference>
<evidence type="ECO:0000313" key="8">
    <source>
        <dbReference type="Proteomes" id="UP001303373"/>
    </source>
</evidence>
<dbReference type="SMART" id="SM00386">
    <property type="entry name" value="HAT"/>
    <property type="match status" value="6"/>
</dbReference>
<dbReference type="Gene3D" id="1.25.40.10">
    <property type="entry name" value="Tetratricopeptide repeat domain"/>
    <property type="match status" value="2"/>
</dbReference>
<dbReference type="AlphaFoldDB" id="A0AAQ3MBB4"/>
<gene>
    <name evidence="7" type="ORF">R9X50_00664100</name>
</gene>
<name>A0AAQ3MBB4_9PEZI</name>
<sequence>MADLRFTEDAELQKLNSLVKQDPEKFENWEQLVRAAEQQEGGLGRNSSPQAIAATRQVYDKFLARYPLFFGYWKKYADLEFAIAGTEAAEMVYERGVASIGTSVDLWANYCAFKTETSHEPEIILELFERGAESVGLDFLSHPFWDKYIEYAERIEKPEYIFPILSRIIHIPLHQYARYFERYRNMAANIPIADLASESVISVLRRSLSEEMGVNEASVPDQQLRAKLDAYHMEVFTKTQAETTKRWKYESEVKRPYYHVTELDEAQLENWRQYLDFEEAQGDYKRVKFLYERCLVTAANYEEFWLRYARWMIAEGWHLEVSNIYERASCLYVPISQPEVRLRWAIFEESIGRAQIAVEIYEAILTKLPHHTQTIIAMANLYARQNGVNDAITLLQGFVEDTSIPLDVRGEIISEWASKVWKQQGDAVGARAIYEKHYGAFVACEPFWHNWFSFELQLPSFGKMAPGNHNHIKKIFDLVRTYAKLPQPAIREIASNYLKYLEERGGSSAMEEALLIDTQMNGPISVQNHSGPWMIEDSMCRNRERDAEAQKLIGHPWSKFFPVDMASDD</sequence>
<dbReference type="GO" id="GO:0000243">
    <property type="term" value="C:commitment complex"/>
    <property type="evidence" value="ECO:0007669"/>
    <property type="project" value="TreeGrafter"/>
</dbReference>
<dbReference type="SUPFAM" id="SSF48452">
    <property type="entry name" value="TPR-like"/>
    <property type="match status" value="1"/>
</dbReference>
<dbReference type="PANTHER" id="PTHR17204">
    <property type="entry name" value="PRE-MRNA PROCESSING PROTEIN PRP39-RELATED"/>
    <property type="match status" value="1"/>
</dbReference>
<proteinExistence type="inferred from homology"/>
<evidence type="ECO:0000256" key="4">
    <source>
        <dbReference type="ARBA" id="ARBA00023187"/>
    </source>
</evidence>
<evidence type="ECO:0000256" key="3">
    <source>
        <dbReference type="ARBA" id="ARBA00022737"/>
    </source>
</evidence>
<dbReference type="FunFam" id="1.25.40.10:FF:000064">
    <property type="entry name" value="Putative pre-mrna-processing factor 39"/>
    <property type="match status" value="1"/>
</dbReference>
<organism evidence="7 8">
    <name type="scientific">Acrodontium crateriforme</name>
    <dbReference type="NCBI Taxonomy" id="150365"/>
    <lineage>
        <taxon>Eukaryota</taxon>
        <taxon>Fungi</taxon>
        <taxon>Dikarya</taxon>
        <taxon>Ascomycota</taxon>
        <taxon>Pezizomycotina</taxon>
        <taxon>Dothideomycetes</taxon>
        <taxon>Dothideomycetidae</taxon>
        <taxon>Mycosphaerellales</taxon>
        <taxon>Teratosphaeriaceae</taxon>
        <taxon>Acrodontium</taxon>
    </lineage>
</organism>
<dbReference type="GO" id="GO:0071004">
    <property type="term" value="C:U2-type prespliceosome"/>
    <property type="evidence" value="ECO:0007669"/>
    <property type="project" value="TreeGrafter"/>
</dbReference>
<dbReference type="GO" id="GO:0000395">
    <property type="term" value="P:mRNA 5'-splice site recognition"/>
    <property type="evidence" value="ECO:0007669"/>
    <property type="project" value="TreeGrafter"/>
</dbReference>
<keyword evidence="2" id="KW-0507">mRNA processing</keyword>
<comment type="similarity">
    <text evidence="6">Belongs to the PRP39 family.</text>
</comment>
<dbReference type="GO" id="GO:0005685">
    <property type="term" value="C:U1 snRNP"/>
    <property type="evidence" value="ECO:0007669"/>
    <property type="project" value="TreeGrafter"/>
</dbReference>
<protein>
    <recommendedName>
        <fullName evidence="9">Pre-mRNA-processing factor 39</fullName>
    </recommendedName>
</protein>
<keyword evidence="5" id="KW-0539">Nucleus</keyword>
<keyword evidence="3" id="KW-0677">Repeat</keyword>
<evidence type="ECO:0000256" key="6">
    <source>
        <dbReference type="ARBA" id="ARBA00038019"/>
    </source>
</evidence>
<dbReference type="InterPro" id="IPR003107">
    <property type="entry name" value="HAT"/>
</dbReference>
<dbReference type="FunFam" id="1.25.40.10:FF:000451">
    <property type="entry name" value="mRNA splicing protein (Prp39), putative"/>
    <property type="match status" value="1"/>
</dbReference>
<accession>A0AAQ3MBB4</accession>
<dbReference type="EMBL" id="CP138590">
    <property type="protein sequence ID" value="WPH03758.1"/>
    <property type="molecule type" value="Genomic_DNA"/>
</dbReference>
<evidence type="ECO:0000313" key="7">
    <source>
        <dbReference type="EMBL" id="WPH03758.1"/>
    </source>
</evidence>
<evidence type="ECO:0000256" key="2">
    <source>
        <dbReference type="ARBA" id="ARBA00022664"/>
    </source>
</evidence>
<dbReference type="Pfam" id="PF23241">
    <property type="entry name" value="HAT_PRP39_C"/>
    <property type="match status" value="1"/>
</dbReference>
<comment type="subcellular location">
    <subcellularLocation>
        <location evidence="1">Nucleus</location>
    </subcellularLocation>
</comment>
<dbReference type="InterPro" id="IPR059164">
    <property type="entry name" value="HAT_PRP39_C"/>
</dbReference>